<organism evidence="1 2">
    <name type="scientific">Novosphingobium mathurense</name>
    <dbReference type="NCBI Taxonomy" id="428990"/>
    <lineage>
        <taxon>Bacteria</taxon>
        <taxon>Pseudomonadati</taxon>
        <taxon>Pseudomonadota</taxon>
        <taxon>Alphaproteobacteria</taxon>
        <taxon>Sphingomonadales</taxon>
        <taxon>Sphingomonadaceae</taxon>
        <taxon>Novosphingobium</taxon>
    </lineage>
</organism>
<keyword evidence="2" id="KW-1185">Reference proteome</keyword>
<dbReference type="Proteomes" id="UP000190989">
    <property type="component" value="Unassembled WGS sequence"/>
</dbReference>
<proteinExistence type="predicted"/>
<gene>
    <name evidence="1" type="ORF">SAMN06295987_104311</name>
</gene>
<protein>
    <submittedName>
        <fullName evidence="1">Uncharacterized protein</fullName>
    </submittedName>
</protein>
<dbReference type="RefSeq" id="WP_281251246.1">
    <property type="nucleotide sequence ID" value="NZ_FVZE01000004.1"/>
</dbReference>
<reference evidence="2" key="1">
    <citation type="submission" date="2017-02" db="EMBL/GenBank/DDBJ databases">
        <authorList>
            <person name="Varghese N."/>
            <person name="Submissions S."/>
        </authorList>
    </citation>
    <scope>NUCLEOTIDE SEQUENCE [LARGE SCALE GENOMIC DNA]</scope>
    <source>
        <strain evidence="2">SM117</strain>
    </source>
</reference>
<name>A0A1U6I7F5_9SPHN</name>
<dbReference type="STRING" id="428990.SAMN06295987_104311"/>
<evidence type="ECO:0000313" key="2">
    <source>
        <dbReference type="Proteomes" id="UP000190989"/>
    </source>
</evidence>
<dbReference type="AlphaFoldDB" id="A0A1U6I7F5"/>
<evidence type="ECO:0000313" key="1">
    <source>
        <dbReference type="EMBL" id="SLK03944.1"/>
    </source>
</evidence>
<dbReference type="EMBL" id="FVZE01000004">
    <property type="protein sequence ID" value="SLK03944.1"/>
    <property type="molecule type" value="Genomic_DNA"/>
</dbReference>
<accession>A0A1U6I7F5</accession>
<sequence>MEQIAIIIVLAIGCAAGAAYTHHCLCELGDALDAYDDLEL</sequence>